<dbReference type="EMBL" id="CP121261">
    <property type="protein sequence ID" value="WFP08229.1"/>
    <property type="molecule type" value="Genomic_DNA"/>
</dbReference>
<evidence type="ECO:0000256" key="1">
    <source>
        <dbReference type="SAM" id="Phobius"/>
    </source>
</evidence>
<evidence type="ECO:0000313" key="2">
    <source>
        <dbReference type="EMBL" id="WFP08229.1"/>
    </source>
</evidence>
<dbReference type="InterPro" id="IPR010654">
    <property type="entry name" value="Phage_lambda_tail_I"/>
</dbReference>
<feature type="transmembrane region" description="Helical" evidence="1">
    <location>
        <begin position="94"/>
        <end position="114"/>
    </location>
</feature>
<reference evidence="2 3" key="1">
    <citation type="submission" date="2023-03" db="EMBL/GenBank/DDBJ databases">
        <title>Achromobacter spanius LIG8.</title>
        <authorList>
            <person name="Shrestha S."/>
        </authorList>
    </citation>
    <scope>NUCLEOTIDE SEQUENCE [LARGE SCALE GENOMIC DNA]</scope>
    <source>
        <strain evidence="2 3">LIG8</strain>
    </source>
</reference>
<organism evidence="2 3">
    <name type="scientific">Achromobacter spanius</name>
    <dbReference type="NCBI Taxonomy" id="217203"/>
    <lineage>
        <taxon>Bacteria</taxon>
        <taxon>Pseudomonadati</taxon>
        <taxon>Pseudomonadota</taxon>
        <taxon>Betaproteobacteria</taxon>
        <taxon>Burkholderiales</taxon>
        <taxon>Alcaligenaceae</taxon>
        <taxon>Achromobacter</taxon>
    </lineage>
</organism>
<keyword evidence="1" id="KW-1133">Transmembrane helix</keyword>
<keyword evidence="1" id="KW-0472">Membrane</keyword>
<dbReference type="RefSeq" id="WP_268078951.1">
    <property type="nucleotide sequence ID" value="NZ_CP106885.1"/>
</dbReference>
<keyword evidence="3" id="KW-1185">Reference proteome</keyword>
<accession>A0ABY8GUL1</accession>
<dbReference type="Proteomes" id="UP001214170">
    <property type="component" value="Chromosome"/>
</dbReference>
<sequence length="197" mass="20524">MNETLREIRLYGRLGARFGRIHMLAVSSAAEAIRALRVLVPGFERALADSDAHGVRYACFLGKRNIGEDDLHELVGADAIRIAPVIAGAKRAGLFQTILGAAILVVSAVTYNGYGATAGWAMMTSMGASLALGGATQLLSSQQRGLSAQDSPENGASYNFNGAVNTSAQGNPVPLLYGRMIVGSAVISAGIFAEDQV</sequence>
<gene>
    <name evidence="2" type="ORF">P8T11_28750</name>
</gene>
<dbReference type="Pfam" id="PF06805">
    <property type="entry name" value="Lambda_tail_I"/>
    <property type="match status" value="1"/>
</dbReference>
<keyword evidence="1" id="KW-0812">Transmembrane</keyword>
<protein>
    <submittedName>
        <fullName evidence="2">Tail assembly protein</fullName>
    </submittedName>
</protein>
<name>A0ABY8GUL1_9BURK</name>
<proteinExistence type="predicted"/>
<evidence type="ECO:0000313" key="3">
    <source>
        <dbReference type="Proteomes" id="UP001214170"/>
    </source>
</evidence>